<dbReference type="PANTHER" id="PTHR39209">
    <property type="match status" value="1"/>
</dbReference>
<evidence type="ECO:0000313" key="3">
    <source>
        <dbReference type="Proteomes" id="UP001301140"/>
    </source>
</evidence>
<dbReference type="RefSeq" id="WP_327788641.1">
    <property type="nucleotide sequence ID" value="NZ_JARGEQ010000073.1"/>
</dbReference>
<dbReference type="SMART" id="SM00873">
    <property type="entry name" value="B3_4"/>
    <property type="match status" value="1"/>
</dbReference>
<keyword evidence="2" id="KW-0436">Ligase</keyword>
<dbReference type="Proteomes" id="UP001301140">
    <property type="component" value="Unassembled WGS sequence"/>
</dbReference>
<dbReference type="GO" id="GO:0004826">
    <property type="term" value="F:phenylalanine-tRNA ligase activity"/>
    <property type="evidence" value="ECO:0007669"/>
    <property type="project" value="InterPro"/>
</dbReference>
<dbReference type="InterPro" id="IPR005146">
    <property type="entry name" value="B3/B4_tRNA-bd"/>
</dbReference>
<evidence type="ECO:0000259" key="1">
    <source>
        <dbReference type="SMART" id="SM00873"/>
    </source>
</evidence>
<keyword evidence="3" id="KW-1185">Reference proteome</keyword>
<dbReference type="EMBL" id="JARGEQ010000073">
    <property type="protein sequence ID" value="MDF1586226.1"/>
    <property type="molecule type" value="Genomic_DNA"/>
</dbReference>
<proteinExistence type="predicted"/>
<dbReference type="Gene3D" id="3.50.40.10">
    <property type="entry name" value="Phenylalanyl-trna Synthetase, Chain B, domain 3"/>
    <property type="match status" value="1"/>
</dbReference>
<name>A0AAP3V0A0_9PROT</name>
<dbReference type="PANTHER" id="PTHR39209:SF2">
    <property type="entry name" value="CYTOPLASMIC PROTEIN"/>
    <property type="match status" value="1"/>
</dbReference>
<dbReference type="GO" id="GO:0003723">
    <property type="term" value="F:RNA binding"/>
    <property type="evidence" value="ECO:0007669"/>
    <property type="project" value="InterPro"/>
</dbReference>
<feature type="domain" description="B3/B4 tRNA-binding" evidence="1">
    <location>
        <begin position="58"/>
        <end position="214"/>
    </location>
</feature>
<dbReference type="SUPFAM" id="SSF56037">
    <property type="entry name" value="PheT/TilS domain"/>
    <property type="match status" value="1"/>
</dbReference>
<dbReference type="AlphaFoldDB" id="A0AAP3V0A0"/>
<dbReference type="Pfam" id="PF03483">
    <property type="entry name" value="B3_4"/>
    <property type="match status" value="1"/>
</dbReference>
<reference evidence="2 3" key="1">
    <citation type="submission" date="2023-03" db="EMBL/GenBank/DDBJ databases">
        <title>YIM 152171 draft genome.</title>
        <authorList>
            <person name="Yang Z."/>
        </authorList>
    </citation>
    <scope>NUCLEOTIDE SEQUENCE [LARGE SCALE GENOMIC DNA]</scope>
    <source>
        <strain evidence="2 3">YIM 152171</strain>
    </source>
</reference>
<gene>
    <name evidence="2" type="ORF">PZ740_07490</name>
</gene>
<organism evidence="2 3">
    <name type="scientific">Marinimicrococcus flavescens</name>
    <dbReference type="NCBI Taxonomy" id="3031815"/>
    <lineage>
        <taxon>Bacteria</taxon>
        <taxon>Pseudomonadati</taxon>
        <taxon>Pseudomonadota</taxon>
        <taxon>Alphaproteobacteria</taxon>
        <taxon>Geminicoccales</taxon>
        <taxon>Geminicoccaceae</taxon>
        <taxon>Marinimicrococcus</taxon>
    </lineage>
</organism>
<dbReference type="InterPro" id="IPR020825">
    <property type="entry name" value="Phe-tRNA_synthase-like_B3/B4"/>
</dbReference>
<evidence type="ECO:0000313" key="2">
    <source>
        <dbReference type="EMBL" id="MDF1586226.1"/>
    </source>
</evidence>
<protein>
    <submittedName>
        <fullName evidence="2">Phenylalanine--tRNA ligase beta subunit-related protein</fullName>
    </submittedName>
</protein>
<sequence>MLEIVPDPALAGRGVRVRLACLAARVAIGPAGPELATAIDEEIARVRADPALPPAVTATRRALKALGKDPSRYRPAAEALRRRLAQGKDLWRVSNLVDLNNLLSLRSGLSIGTYDMARLSPPLCLRQGLAGESYAGIGRGPLNLEGLPVLAHGNGPFGSPVSDSERTRVTETTKEALMVLFDFGGEPGGGEPGGGALLEEAAALAAEGLRAWCGAGEVTCWRVEG</sequence>
<comment type="caution">
    <text evidence="2">The sequence shown here is derived from an EMBL/GenBank/DDBJ whole genome shotgun (WGS) entry which is preliminary data.</text>
</comment>
<accession>A0AAP3V0A0</accession>